<comment type="cofactor">
    <cofactor evidence="1">
        <name>heme</name>
        <dbReference type="ChEBI" id="CHEBI:30413"/>
    </cofactor>
</comment>
<dbReference type="InterPro" id="IPR001128">
    <property type="entry name" value="Cyt_P450"/>
</dbReference>
<dbReference type="PANTHER" id="PTHR24305:SF172">
    <property type="entry name" value="P450, PUTATIVE (EUROFUNG)-RELATED"/>
    <property type="match status" value="1"/>
</dbReference>
<keyword evidence="5" id="KW-0349">Heme</keyword>
<dbReference type="InterPro" id="IPR050121">
    <property type="entry name" value="Cytochrome_P450_monoxygenase"/>
</dbReference>
<protein>
    <recommendedName>
        <fullName evidence="9">Cytochrome P450</fullName>
    </recommendedName>
</protein>
<keyword evidence="2 5" id="KW-0479">Metal-binding</keyword>
<dbReference type="PRINTS" id="PR00463">
    <property type="entry name" value="EP450I"/>
</dbReference>
<dbReference type="EMBL" id="JAVDPF010000028">
    <property type="protein sequence ID" value="KAL1871213.1"/>
    <property type="molecule type" value="Genomic_DNA"/>
</dbReference>
<evidence type="ECO:0000256" key="3">
    <source>
        <dbReference type="ARBA" id="ARBA00023002"/>
    </source>
</evidence>
<dbReference type="PANTHER" id="PTHR24305">
    <property type="entry name" value="CYTOCHROME P450"/>
    <property type="match status" value="1"/>
</dbReference>
<keyword evidence="4 5" id="KW-0408">Iron</keyword>
<dbReference type="PROSITE" id="PS00086">
    <property type="entry name" value="CYTOCHROME_P450"/>
    <property type="match status" value="1"/>
</dbReference>
<dbReference type="InterPro" id="IPR017972">
    <property type="entry name" value="Cyt_P450_CS"/>
</dbReference>
<evidence type="ECO:0000256" key="6">
    <source>
        <dbReference type="SAM" id="Phobius"/>
    </source>
</evidence>
<keyword evidence="8" id="KW-1185">Reference proteome</keyword>
<evidence type="ECO:0008006" key="9">
    <source>
        <dbReference type="Google" id="ProtNLM"/>
    </source>
</evidence>
<keyword evidence="6" id="KW-0472">Membrane</keyword>
<organism evidence="7 8">
    <name type="scientific">Paecilomyces lecythidis</name>
    <dbReference type="NCBI Taxonomy" id="3004212"/>
    <lineage>
        <taxon>Eukaryota</taxon>
        <taxon>Fungi</taxon>
        <taxon>Dikarya</taxon>
        <taxon>Ascomycota</taxon>
        <taxon>Pezizomycotina</taxon>
        <taxon>Eurotiomycetes</taxon>
        <taxon>Eurotiomycetidae</taxon>
        <taxon>Eurotiales</taxon>
        <taxon>Thermoascaceae</taxon>
        <taxon>Paecilomyces</taxon>
    </lineage>
</organism>
<keyword evidence="6" id="KW-0812">Transmembrane</keyword>
<name>A0ABR3X6A7_9EURO</name>
<comment type="caution">
    <text evidence="7">The sequence shown here is derived from an EMBL/GenBank/DDBJ whole genome shotgun (WGS) entry which is preliminary data.</text>
</comment>
<keyword evidence="3 5" id="KW-0560">Oxidoreductase</keyword>
<dbReference type="InterPro" id="IPR002401">
    <property type="entry name" value="Cyt_P450_E_grp-I"/>
</dbReference>
<dbReference type="CDD" id="cd11061">
    <property type="entry name" value="CYP67-like"/>
    <property type="match status" value="1"/>
</dbReference>
<dbReference type="Pfam" id="PF00067">
    <property type="entry name" value="p450"/>
    <property type="match status" value="1"/>
</dbReference>
<dbReference type="SUPFAM" id="SSF48264">
    <property type="entry name" value="Cytochrome P450"/>
    <property type="match status" value="1"/>
</dbReference>
<dbReference type="Proteomes" id="UP001583193">
    <property type="component" value="Unassembled WGS sequence"/>
</dbReference>
<keyword evidence="6" id="KW-1133">Transmembrane helix</keyword>
<comment type="similarity">
    <text evidence="5">Belongs to the cytochrome P450 family.</text>
</comment>
<evidence type="ECO:0000313" key="7">
    <source>
        <dbReference type="EMBL" id="KAL1871213.1"/>
    </source>
</evidence>
<sequence>MYGILLSELVSILAVFFSVHHIFTYLYDPKKLRRFPGVSIAPFTNAWGVLHQFFHTRTIAVHEAHLKYGKAVRVGPSHISFSTLEAIRDIYGHGTPALKDDFYKAFVSTHLNVSDAQEKSVHSTKRKRFAVAFAQKSIVELESVCRDLLIRLKNALDNKVGQEVDMKNMMLYTMYNAISITMFNEDPRFIERDSTVVTAETPSGELYEADLHDSQRRAAHVSVSVAWAPRMIPYIKGLTPWWGEWKDGDRLRDIIIHFVRNRLRMDKERIQCGQEPLDDFMTTLLWDKKKRALCLELGELVTEAQNMFTAAGENTEIALTNIIWLLVRTPRAAERLRQELNEAFATSAEPMIIPSYDMIKDLPYLRACIDEGLRLRPSLPGGLPRVVPKGGMRVSGEWFEEGTTISVSTHTVHRDPSIFGEDPESYVPERWLQPGSNRLQRGFLAFSQGGRACLGRNIAYFQMQLIIATLFRRYDFALRKPDWELEVKEAFSGHTEPLPIKVLEVRKSNTIAVN</sequence>
<evidence type="ECO:0000256" key="1">
    <source>
        <dbReference type="ARBA" id="ARBA00001971"/>
    </source>
</evidence>
<evidence type="ECO:0000256" key="5">
    <source>
        <dbReference type="RuleBase" id="RU000461"/>
    </source>
</evidence>
<keyword evidence="5" id="KW-0503">Monooxygenase</keyword>
<reference evidence="7 8" key="1">
    <citation type="journal article" date="2024" name="IMA Fungus">
        <title>IMA Genome - F19 : A genome assembly and annotation guide to empower mycologists, including annotated draft genome sequences of Ceratocystis pirilliformis, Diaporthe australafricana, Fusarium ophioides, Paecilomyces lecythidis, and Sporothrix stenoceras.</title>
        <authorList>
            <person name="Aylward J."/>
            <person name="Wilson A.M."/>
            <person name="Visagie C.M."/>
            <person name="Spraker J."/>
            <person name="Barnes I."/>
            <person name="Buitendag C."/>
            <person name="Ceriani C."/>
            <person name="Del Mar Angel L."/>
            <person name="du Plessis D."/>
            <person name="Fuchs T."/>
            <person name="Gasser K."/>
            <person name="Kramer D."/>
            <person name="Li W."/>
            <person name="Munsamy K."/>
            <person name="Piso A."/>
            <person name="Price J.L."/>
            <person name="Sonnekus B."/>
            <person name="Thomas C."/>
            <person name="van der Nest A."/>
            <person name="van Dijk A."/>
            <person name="van Heerden A."/>
            <person name="van Vuuren N."/>
            <person name="Yilmaz N."/>
            <person name="Duong T.A."/>
            <person name="van der Merwe N.A."/>
            <person name="Wingfield M.J."/>
            <person name="Wingfield B.D."/>
        </authorList>
    </citation>
    <scope>NUCLEOTIDE SEQUENCE [LARGE SCALE GENOMIC DNA]</scope>
    <source>
        <strain evidence="7 8">CMW 18167</strain>
    </source>
</reference>
<gene>
    <name evidence="7" type="ORF">Plec18167_007147</name>
</gene>
<feature type="transmembrane region" description="Helical" evidence="6">
    <location>
        <begin position="6"/>
        <end position="27"/>
    </location>
</feature>
<evidence type="ECO:0000313" key="8">
    <source>
        <dbReference type="Proteomes" id="UP001583193"/>
    </source>
</evidence>
<dbReference type="Gene3D" id="1.10.630.10">
    <property type="entry name" value="Cytochrome P450"/>
    <property type="match status" value="1"/>
</dbReference>
<accession>A0ABR3X6A7</accession>
<evidence type="ECO:0000256" key="4">
    <source>
        <dbReference type="ARBA" id="ARBA00023004"/>
    </source>
</evidence>
<proteinExistence type="inferred from homology"/>
<dbReference type="InterPro" id="IPR036396">
    <property type="entry name" value="Cyt_P450_sf"/>
</dbReference>
<evidence type="ECO:0000256" key="2">
    <source>
        <dbReference type="ARBA" id="ARBA00022723"/>
    </source>
</evidence>